<evidence type="ECO:0000313" key="2">
    <source>
        <dbReference type="Proteomes" id="UP000054565"/>
    </source>
</evidence>
<dbReference type="Proteomes" id="UP000054565">
    <property type="component" value="Unassembled WGS sequence"/>
</dbReference>
<dbReference type="EMBL" id="DS028093">
    <property type="protein sequence ID" value="KMP01614.1"/>
    <property type="molecule type" value="Genomic_DNA"/>
</dbReference>
<name>A0A0J6Y3Q0_COCIT</name>
<protein>
    <submittedName>
        <fullName evidence="1">Uncharacterized protein</fullName>
    </submittedName>
</protein>
<reference evidence="2" key="1">
    <citation type="journal article" date="2010" name="Genome Res.">
        <title>Population genomic sequencing of Coccidioides fungi reveals recent hybridization and transposon control.</title>
        <authorList>
            <person name="Neafsey D.E."/>
            <person name="Barker B.M."/>
            <person name="Sharpton T.J."/>
            <person name="Stajich J.E."/>
            <person name="Park D.J."/>
            <person name="Whiston E."/>
            <person name="Hung C.-Y."/>
            <person name="McMahan C."/>
            <person name="White J."/>
            <person name="Sykes S."/>
            <person name="Heiman D."/>
            <person name="Young S."/>
            <person name="Zeng Q."/>
            <person name="Abouelleil A."/>
            <person name="Aftuck L."/>
            <person name="Bessette D."/>
            <person name="Brown A."/>
            <person name="FitzGerald M."/>
            <person name="Lui A."/>
            <person name="Macdonald J.P."/>
            <person name="Priest M."/>
            <person name="Orbach M.J."/>
            <person name="Galgiani J.N."/>
            <person name="Kirkland T.N."/>
            <person name="Cole G.T."/>
            <person name="Birren B.W."/>
            <person name="Henn M.R."/>
            <person name="Taylor J.W."/>
            <person name="Rounsley S.D."/>
        </authorList>
    </citation>
    <scope>NUCLEOTIDE SEQUENCE [LARGE SCALE GENOMIC DNA]</scope>
    <source>
        <strain evidence="2">RMSCC 2394</strain>
    </source>
</reference>
<evidence type="ECO:0000313" key="1">
    <source>
        <dbReference type="EMBL" id="KMP01614.1"/>
    </source>
</evidence>
<proteinExistence type="predicted"/>
<sequence>MPCPLALIPPSGIQTPQMTKTIAVRRCDNEFQDARDALDISFTSKTTQAEKTVQCTFRLGSRGMALTGVSSDTPQISTFICSLYGEAGRADTNAALNCDSHGQKWMTGSISFGPLQL</sequence>
<gene>
    <name evidence="1" type="ORF">CIRG_01753</name>
</gene>
<organism evidence="1 2">
    <name type="scientific">Coccidioides immitis RMSCC 2394</name>
    <dbReference type="NCBI Taxonomy" id="404692"/>
    <lineage>
        <taxon>Eukaryota</taxon>
        <taxon>Fungi</taxon>
        <taxon>Dikarya</taxon>
        <taxon>Ascomycota</taxon>
        <taxon>Pezizomycotina</taxon>
        <taxon>Eurotiomycetes</taxon>
        <taxon>Eurotiomycetidae</taxon>
        <taxon>Onygenales</taxon>
        <taxon>Onygenaceae</taxon>
        <taxon>Coccidioides</taxon>
    </lineage>
</organism>
<dbReference type="AlphaFoldDB" id="A0A0J6Y3Q0"/>
<accession>A0A0J6Y3Q0</accession>